<keyword evidence="5 6" id="KW-0472">Membrane</keyword>
<accession>A0ABN1XND4</accession>
<protein>
    <submittedName>
        <fullName evidence="8">MFS transporter</fullName>
    </submittedName>
</protein>
<feature type="transmembrane region" description="Helical" evidence="6">
    <location>
        <begin position="57"/>
        <end position="78"/>
    </location>
</feature>
<evidence type="ECO:0000256" key="6">
    <source>
        <dbReference type="SAM" id="Phobius"/>
    </source>
</evidence>
<evidence type="ECO:0000313" key="8">
    <source>
        <dbReference type="EMBL" id="GAA1385952.1"/>
    </source>
</evidence>
<dbReference type="PROSITE" id="PS50850">
    <property type="entry name" value="MFS"/>
    <property type="match status" value="1"/>
</dbReference>
<feature type="transmembrane region" description="Helical" evidence="6">
    <location>
        <begin position="254"/>
        <end position="275"/>
    </location>
</feature>
<organism evidence="8 9">
    <name type="scientific">Kitasatospora putterlickiae</name>
    <dbReference type="NCBI Taxonomy" id="221725"/>
    <lineage>
        <taxon>Bacteria</taxon>
        <taxon>Bacillati</taxon>
        <taxon>Actinomycetota</taxon>
        <taxon>Actinomycetes</taxon>
        <taxon>Kitasatosporales</taxon>
        <taxon>Streptomycetaceae</taxon>
        <taxon>Kitasatospora</taxon>
    </lineage>
</organism>
<feature type="transmembrane region" description="Helical" evidence="6">
    <location>
        <begin position="114"/>
        <end position="136"/>
    </location>
</feature>
<dbReference type="EMBL" id="BAAAKJ010000042">
    <property type="protein sequence ID" value="GAA1385952.1"/>
    <property type="molecule type" value="Genomic_DNA"/>
</dbReference>
<feature type="transmembrane region" description="Helical" evidence="6">
    <location>
        <begin position="374"/>
        <end position="396"/>
    </location>
</feature>
<name>A0ABN1XND4_9ACTN</name>
<feature type="transmembrane region" description="Helical" evidence="6">
    <location>
        <begin position="408"/>
        <end position="429"/>
    </location>
</feature>
<dbReference type="Pfam" id="PF07690">
    <property type="entry name" value="MFS_1"/>
    <property type="match status" value="1"/>
</dbReference>
<reference evidence="8 9" key="1">
    <citation type="journal article" date="2019" name="Int. J. Syst. Evol. Microbiol.">
        <title>The Global Catalogue of Microorganisms (GCM) 10K type strain sequencing project: providing services to taxonomists for standard genome sequencing and annotation.</title>
        <authorList>
            <consortium name="The Broad Institute Genomics Platform"/>
            <consortium name="The Broad Institute Genome Sequencing Center for Infectious Disease"/>
            <person name="Wu L."/>
            <person name="Ma J."/>
        </authorList>
    </citation>
    <scope>NUCLEOTIDE SEQUENCE [LARGE SCALE GENOMIC DNA]</scope>
    <source>
        <strain evidence="8 9">JCM 12393</strain>
    </source>
</reference>
<feature type="domain" description="Major facilitator superfamily (MFS) profile" evidence="7">
    <location>
        <begin position="24"/>
        <end position="432"/>
    </location>
</feature>
<comment type="subcellular location">
    <subcellularLocation>
        <location evidence="1">Cell membrane</location>
        <topology evidence="1">Multi-pass membrane protein</topology>
    </subcellularLocation>
</comment>
<keyword evidence="3 6" id="KW-0812">Transmembrane</keyword>
<dbReference type="CDD" id="cd17319">
    <property type="entry name" value="MFS_ExuT_GudP_like"/>
    <property type="match status" value="1"/>
</dbReference>
<gene>
    <name evidence="8" type="ORF">GCM10009639_09120</name>
</gene>
<evidence type="ECO:0000256" key="3">
    <source>
        <dbReference type="ARBA" id="ARBA00022692"/>
    </source>
</evidence>
<dbReference type="PANTHER" id="PTHR43791">
    <property type="entry name" value="PERMEASE-RELATED"/>
    <property type="match status" value="1"/>
</dbReference>
<feature type="transmembrane region" description="Helical" evidence="6">
    <location>
        <begin position="287"/>
        <end position="307"/>
    </location>
</feature>
<dbReference type="SUPFAM" id="SSF103473">
    <property type="entry name" value="MFS general substrate transporter"/>
    <property type="match status" value="1"/>
</dbReference>
<comment type="caution">
    <text evidence="8">The sequence shown here is derived from an EMBL/GenBank/DDBJ whole genome shotgun (WGS) entry which is preliminary data.</text>
</comment>
<feature type="transmembrane region" description="Helical" evidence="6">
    <location>
        <begin position="21"/>
        <end position="37"/>
    </location>
</feature>
<feature type="transmembrane region" description="Helical" evidence="6">
    <location>
        <begin position="90"/>
        <end position="108"/>
    </location>
</feature>
<feature type="transmembrane region" description="Helical" evidence="6">
    <location>
        <begin position="344"/>
        <end position="362"/>
    </location>
</feature>
<evidence type="ECO:0000259" key="7">
    <source>
        <dbReference type="PROSITE" id="PS50850"/>
    </source>
</evidence>
<feature type="transmembrane region" description="Helical" evidence="6">
    <location>
        <begin position="148"/>
        <end position="170"/>
    </location>
</feature>
<keyword evidence="2" id="KW-0813">Transport</keyword>
<evidence type="ECO:0000256" key="1">
    <source>
        <dbReference type="ARBA" id="ARBA00004651"/>
    </source>
</evidence>
<proteinExistence type="predicted"/>
<dbReference type="InterPro" id="IPR036259">
    <property type="entry name" value="MFS_trans_sf"/>
</dbReference>
<evidence type="ECO:0000256" key="4">
    <source>
        <dbReference type="ARBA" id="ARBA00022989"/>
    </source>
</evidence>
<dbReference type="PANTHER" id="PTHR43791:SF36">
    <property type="entry name" value="TRANSPORTER, PUTATIVE (AFU_ORTHOLOGUE AFUA_6G08340)-RELATED"/>
    <property type="match status" value="1"/>
</dbReference>
<feature type="transmembrane region" description="Helical" evidence="6">
    <location>
        <begin position="319"/>
        <end position="338"/>
    </location>
</feature>
<evidence type="ECO:0000256" key="5">
    <source>
        <dbReference type="ARBA" id="ARBA00023136"/>
    </source>
</evidence>
<keyword evidence="9" id="KW-1185">Reference proteome</keyword>
<dbReference type="Gene3D" id="1.20.1250.20">
    <property type="entry name" value="MFS general substrate transporter like domains"/>
    <property type="match status" value="2"/>
</dbReference>
<dbReference type="RefSeq" id="WP_344326535.1">
    <property type="nucleotide sequence ID" value="NZ_BAAAKJ010000042.1"/>
</dbReference>
<dbReference type="Proteomes" id="UP001499863">
    <property type="component" value="Unassembled WGS sequence"/>
</dbReference>
<keyword evidence="4 6" id="KW-1133">Transmembrane helix</keyword>
<evidence type="ECO:0000313" key="9">
    <source>
        <dbReference type="Proteomes" id="UP001499863"/>
    </source>
</evidence>
<feature type="transmembrane region" description="Helical" evidence="6">
    <location>
        <begin position="182"/>
        <end position="204"/>
    </location>
</feature>
<dbReference type="InterPro" id="IPR011701">
    <property type="entry name" value="MFS"/>
</dbReference>
<dbReference type="InterPro" id="IPR020846">
    <property type="entry name" value="MFS_dom"/>
</dbReference>
<evidence type="ECO:0000256" key="2">
    <source>
        <dbReference type="ARBA" id="ARBA00022448"/>
    </source>
</evidence>
<sequence length="439" mass="46765">MSSPPTTALRDTLGELDRRNLRRLMPLLLAAYIMSFLDRTNIGLAKERLEVDLGISAAAYGLGAGLFFLTYAASEIPSNLIMHRVGARWWITRIMLTWGVISACMAFVQGEKSFYAMRLLLGAAEAGLLPGILLYFTYWFRSGTRARAIGLLLLGASIASVLGNPLGGLLLEMDGIGGWHGWQWMFVIEGLPCVLLAFVVFKYLPDGPATAPWLTAKEAALVSEAAAREQEEGAKAAGTSSGTLLTVLRDKQMLIAIFANWTHQVALYSVVYFLPGIIGGWGHLSPFTVGLLTSLPWVTAAIGAVLVPPRATTPRRSRNFVVTGLLMMFAGLLVATVAGPVIALLGFCFTGLAFFVVQPLLFNFPGTRLAGRTLAGGLALLNTVGITGGFVGPYVMGWAEESTGNHLAGLWISVVLLALGAAAATRLRFSAKDEGTAGS</sequence>